<feature type="domain" description="HAMP" evidence="17">
    <location>
        <begin position="205"/>
        <end position="257"/>
    </location>
</feature>
<evidence type="ECO:0000256" key="2">
    <source>
        <dbReference type="ARBA" id="ARBA00004429"/>
    </source>
</evidence>
<evidence type="ECO:0000313" key="18">
    <source>
        <dbReference type="EMBL" id="MCJ2375280.1"/>
    </source>
</evidence>
<evidence type="ECO:0000259" key="17">
    <source>
        <dbReference type="PROSITE" id="PS50885"/>
    </source>
</evidence>
<protein>
    <recommendedName>
        <fullName evidence="3">histidine kinase</fullName>
        <ecNumber evidence="3">2.7.13.3</ecNumber>
    </recommendedName>
</protein>
<evidence type="ECO:0000259" key="16">
    <source>
        <dbReference type="PROSITE" id="PS50109"/>
    </source>
</evidence>
<dbReference type="InterPro" id="IPR050980">
    <property type="entry name" value="2C_sensor_his_kinase"/>
</dbReference>
<feature type="transmembrane region" description="Helical" evidence="15">
    <location>
        <begin position="182"/>
        <end position="204"/>
    </location>
</feature>
<dbReference type="PROSITE" id="PS50885">
    <property type="entry name" value="HAMP"/>
    <property type="match status" value="1"/>
</dbReference>
<comment type="subcellular location">
    <subcellularLocation>
        <location evidence="2">Cell inner membrane</location>
        <topology evidence="2">Multi-pass membrane protein</topology>
    </subcellularLocation>
</comment>
<dbReference type="Pfam" id="PF00512">
    <property type="entry name" value="HisKA"/>
    <property type="match status" value="1"/>
</dbReference>
<dbReference type="SUPFAM" id="SSF47384">
    <property type="entry name" value="Homodimeric domain of signal transducing histidine kinase"/>
    <property type="match status" value="1"/>
</dbReference>
<dbReference type="GO" id="GO:0005524">
    <property type="term" value="F:ATP binding"/>
    <property type="evidence" value="ECO:0007669"/>
    <property type="project" value="UniProtKB-KW"/>
</dbReference>
<dbReference type="InterPro" id="IPR036097">
    <property type="entry name" value="HisK_dim/P_sf"/>
</dbReference>
<dbReference type="EMBL" id="JAJNNZ010000001">
    <property type="protein sequence ID" value="MCJ2375280.1"/>
    <property type="molecule type" value="Genomic_DNA"/>
</dbReference>
<evidence type="ECO:0000313" key="19">
    <source>
        <dbReference type="Proteomes" id="UP001139488"/>
    </source>
</evidence>
<evidence type="ECO:0000256" key="4">
    <source>
        <dbReference type="ARBA" id="ARBA00022475"/>
    </source>
</evidence>
<dbReference type="InterPro" id="IPR003660">
    <property type="entry name" value="HAMP_dom"/>
</dbReference>
<dbReference type="SUPFAM" id="SSF55874">
    <property type="entry name" value="ATPase domain of HSP90 chaperone/DNA topoisomerase II/histidine kinase"/>
    <property type="match status" value="1"/>
</dbReference>
<dbReference type="InterPro" id="IPR003661">
    <property type="entry name" value="HisK_dim/P_dom"/>
</dbReference>
<dbReference type="GO" id="GO:0005886">
    <property type="term" value="C:plasma membrane"/>
    <property type="evidence" value="ECO:0007669"/>
    <property type="project" value="UniProtKB-SubCell"/>
</dbReference>
<keyword evidence="7" id="KW-0808">Transferase</keyword>
<dbReference type="SMART" id="SM00388">
    <property type="entry name" value="HisKA"/>
    <property type="match status" value="1"/>
</dbReference>
<dbReference type="AlphaFoldDB" id="A0A9X2AUE4"/>
<dbReference type="InterPro" id="IPR003594">
    <property type="entry name" value="HATPase_dom"/>
</dbReference>
<dbReference type="PRINTS" id="PR00344">
    <property type="entry name" value="BCTRLSENSOR"/>
</dbReference>
<evidence type="ECO:0000256" key="13">
    <source>
        <dbReference type="ARBA" id="ARBA00023012"/>
    </source>
</evidence>
<comment type="caution">
    <text evidence="18">The sequence shown here is derived from an EMBL/GenBank/DDBJ whole genome shotgun (WGS) entry which is preliminary data.</text>
</comment>
<evidence type="ECO:0000256" key="14">
    <source>
        <dbReference type="ARBA" id="ARBA00023136"/>
    </source>
</evidence>
<feature type="domain" description="Histidine kinase" evidence="16">
    <location>
        <begin position="265"/>
        <end position="467"/>
    </location>
</feature>
<keyword evidence="11" id="KW-0067">ATP-binding</keyword>
<keyword evidence="5" id="KW-0997">Cell inner membrane</keyword>
<evidence type="ECO:0000256" key="8">
    <source>
        <dbReference type="ARBA" id="ARBA00022692"/>
    </source>
</evidence>
<dbReference type="GO" id="GO:0000155">
    <property type="term" value="F:phosphorelay sensor kinase activity"/>
    <property type="evidence" value="ECO:0007669"/>
    <property type="project" value="InterPro"/>
</dbReference>
<keyword evidence="10 18" id="KW-0418">Kinase</keyword>
<dbReference type="InterPro" id="IPR004358">
    <property type="entry name" value="Sig_transdc_His_kin-like_C"/>
</dbReference>
<dbReference type="PANTHER" id="PTHR44936:SF5">
    <property type="entry name" value="SENSOR HISTIDINE KINASE ENVZ"/>
    <property type="match status" value="1"/>
</dbReference>
<reference evidence="18" key="1">
    <citation type="submission" date="2021-11" db="EMBL/GenBank/DDBJ databases">
        <title>Vibrio ZSDE26 sp. nov. and Vibrio ZSDZ34 sp. nov., isolated from coastal seawater in Qingdao.</title>
        <authorList>
            <person name="Zhang P."/>
        </authorList>
    </citation>
    <scope>NUCLEOTIDE SEQUENCE</scope>
    <source>
        <strain evidence="18">ZSDZ34</strain>
    </source>
</reference>
<dbReference type="SMART" id="SM00387">
    <property type="entry name" value="HATPase_c"/>
    <property type="match status" value="1"/>
</dbReference>
<keyword evidence="13" id="KW-0902">Two-component regulatory system</keyword>
<comment type="catalytic activity">
    <reaction evidence="1">
        <text>ATP + protein L-histidine = ADP + protein N-phospho-L-histidine.</text>
        <dbReference type="EC" id="2.7.13.3"/>
    </reaction>
</comment>
<keyword evidence="9" id="KW-0547">Nucleotide-binding</keyword>
<sequence>MTNWYQSLKLIHQIGLVILLGFGLSFFLSIYLLSSEKSENLSFLSSSGAIQRVISVTDILAQTPTELHSSILHASQSTDLSLSISRRPQVDEPTRHSSEELLLMRRLNQAGLEQVHLALVKRERPILNMSDMHDAMMTGMSMREMHSSRTSYVATIDGSVKLGAATWLNFSSGIQQNTTHWSTGIILSIVSVMVITVGGCILVIHKALTPIRTLGTSARQFAQNRQVSPIENQGPVDLLPTITAFNEMQTQLADYIQERSKLLAAISHDLRTPLTSLRLRLEFIEESEDKQQMLRTLTIMDKMLSSTMRFAKDDSQLETRQRTNINSLMQAIVDEYSDKNVHIEYQDTEVLVETVPPLSIRRMIENLVNNSVQYGGEKNTIELKAQKQGGFLKIEVSDTGIGIEEDKLQDVVKPFTRLDSARGTSGSNVGLGLSITSTLASAYGGKLVLQKNTPSGLVCTFTIALNT</sequence>
<evidence type="ECO:0000256" key="15">
    <source>
        <dbReference type="SAM" id="Phobius"/>
    </source>
</evidence>
<name>A0A9X2AUE4_9VIBR</name>
<dbReference type="Proteomes" id="UP001139488">
    <property type="component" value="Unassembled WGS sequence"/>
</dbReference>
<dbReference type="CDD" id="cd00082">
    <property type="entry name" value="HisKA"/>
    <property type="match status" value="1"/>
</dbReference>
<evidence type="ECO:0000256" key="12">
    <source>
        <dbReference type="ARBA" id="ARBA00022989"/>
    </source>
</evidence>
<keyword evidence="4" id="KW-1003">Cell membrane</keyword>
<evidence type="ECO:0000256" key="11">
    <source>
        <dbReference type="ARBA" id="ARBA00022840"/>
    </source>
</evidence>
<dbReference type="EC" id="2.7.13.3" evidence="3"/>
<evidence type="ECO:0000256" key="1">
    <source>
        <dbReference type="ARBA" id="ARBA00000085"/>
    </source>
</evidence>
<gene>
    <name evidence="18" type="ORF">LNL84_00350</name>
</gene>
<evidence type="ECO:0000256" key="7">
    <source>
        <dbReference type="ARBA" id="ARBA00022679"/>
    </source>
</evidence>
<keyword evidence="14 15" id="KW-0472">Membrane</keyword>
<keyword evidence="8 15" id="KW-0812">Transmembrane</keyword>
<dbReference type="Pfam" id="PF02518">
    <property type="entry name" value="HATPase_c"/>
    <property type="match status" value="1"/>
</dbReference>
<feature type="transmembrane region" description="Helical" evidence="15">
    <location>
        <begin position="12"/>
        <end position="33"/>
    </location>
</feature>
<dbReference type="PANTHER" id="PTHR44936">
    <property type="entry name" value="SENSOR PROTEIN CREC"/>
    <property type="match status" value="1"/>
</dbReference>
<proteinExistence type="predicted"/>
<evidence type="ECO:0000256" key="5">
    <source>
        <dbReference type="ARBA" id="ARBA00022519"/>
    </source>
</evidence>
<evidence type="ECO:0000256" key="6">
    <source>
        <dbReference type="ARBA" id="ARBA00022553"/>
    </source>
</evidence>
<dbReference type="RefSeq" id="WP_244354114.1">
    <property type="nucleotide sequence ID" value="NZ_JAJNNZ010000001.1"/>
</dbReference>
<keyword evidence="19" id="KW-1185">Reference proteome</keyword>
<evidence type="ECO:0000256" key="3">
    <source>
        <dbReference type="ARBA" id="ARBA00012438"/>
    </source>
</evidence>
<organism evidence="18 19">
    <name type="scientific">Vibrio gelatinilyticus</name>
    <dbReference type="NCBI Taxonomy" id="2893468"/>
    <lineage>
        <taxon>Bacteria</taxon>
        <taxon>Pseudomonadati</taxon>
        <taxon>Pseudomonadota</taxon>
        <taxon>Gammaproteobacteria</taxon>
        <taxon>Vibrionales</taxon>
        <taxon>Vibrionaceae</taxon>
        <taxon>Vibrio</taxon>
    </lineage>
</organism>
<evidence type="ECO:0000256" key="10">
    <source>
        <dbReference type="ARBA" id="ARBA00022777"/>
    </source>
</evidence>
<dbReference type="PROSITE" id="PS50109">
    <property type="entry name" value="HIS_KIN"/>
    <property type="match status" value="1"/>
</dbReference>
<dbReference type="InterPro" id="IPR005467">
    <property type="entry name" value="His_kinase_dom"/>
</dbReference>
<dbReference type="Gene3D" id="1.10.287.130">
    <property type="match status" value="1"/>
</dbReference>
<accession>A0A9X2AUE4</accession>
<keyword evidence="12 15" id="KW-1133">Transmembrane helix</keyword>
<evidence type="ECO:0000256" key="9">
    <source>
        <dbReference type="ARBA" id="ARBA00022741"/>
    </source>
</evidence>
<dbReference type="InterPro" id="IPR036890">
    <property type="entry name" value="HATPase_C_sf"/>
</dbReference>
<dbReference type="Gene3D" id="3.30.565.10">
    <property type="entry name" value="Histidine kinase-like ATPase, C-terminal domain"/>
    <property type="match status" value="1"/>
</dbReference>
<keyword evidence="6" id="KW-0597">Phosphoprotein</keyword>